<keyword evidence="1" id="KW-0472">Membrane</keyword>
<accession>A0A6B9WGH5</accession>
<reference evidence="2" key="1">
    <citation type="journal article" date="2019" name="Zool. Scr.">
        <title>Mitochondrial genome reorganization characterizes various lineages of mesostigmatid mites (Acari: Parasitiformes).</title>
        <authorList>
            <person name="Li W.-N."/>
            <person name="Shao R."/>
            <person name="Zhang Q."/>
            <person name="Deng W."/>
            <person name="Xue X.-F."/>
        </authorList>
    </citation>
    <scope>NUCLEOTIDE SEQUENCE</scope>
</reference>
<evidence type="ECO:0000313" key="2">
    <source>
        <dbReference type="EMBL" id="QHQ98576.1"/>
    </source>
</evidence>
<organism evidence="2">
    <name type="scientific">Hypoaspis linteyini</name>
    <dbReference type="NCBI Taxonomy" id="2695865"/>
    <lineage>
        <taxon>Eukaryota</taxon>
        <taxon>Metazoa</taxon>
        <taxon>Ecdysozoa</taxon>
        <taxon>Arthropoda</taxon>
        <taxon>Chelicerata</taxon>
        <taxon>Arachnida</taxon>
        <taxon>Acari</taxon>
        <taxon>Parasitiformes</taxon>
        <taxon>Mesostigmata</taxon>
        <taxon>Gamasina</taxon>
        <taxon>Dermanyssoidea</taxon>
        <taxon>Laelapidae</taxon>
        <taxon>Hypoaspis</taxon>
    </lineage>
</organism>
<dbReference type="EMBL" id="MK270530">
    <property type="protein sequence ID" value="QHQ98576.1"/>
    <property type="molecule type" value="Genomic_DNA"/>
</dbReference>
<keyword evidence="1" id="KW-0812">Transmembrane</keyword>
<sequence>MPQMFPSLWLSIYLTVIACWFISLTTLYFFPMKNFSPLNQNTFGTPNKIKYFFNNVA</sequence>
<proteinExistence type="predicted"/>
<geneLocation type="mitochondrion" evidence="2"/>
<keyword evidence="1" id="KW-1133">Transmembrane helix</keyword>
<dbReference type="RefSeq" id="YP_009731533.1">
    <property type="nucleotide sequence ID" value="NC_046028.1"/>
</dbReference>
<dbReference type="AlphaFoldDB" id="A0A6B9WGH5"/>
<protein>
    <submittedName>
        <fullName evidence="2">ATP synthase subunit 8</fullName>
    </submittedName>
</protein>
<name>A0A6B9WGH5_9ACAR</name>
<gene>
    <name evidence="2" type="primary">atp8</name>
</gene>
<dbReference type="GeneID" id="44151090"/>
<keyword evidence="2" id="KW-0496">Mitochondrion</keyword>
<feature type="transmembrane region" description="Helical" evidence="1">
    <location>
        <begin position="12"/>
        <end position="30"/>
    </location>
</feature>
<evidence type="ECO:0000256" key="1">
    <source>
        <dbReference type="SAM" id="Phobius"/>
    </source>
</evidence>